<feature type="active site" description="Proton acceptor" evidence="3">
    <location>
        <position position="204"/>
    </location>
</feature>
<keyword evidence="2 5" id="KW-0378">Hydrolase</keyword>
<evidence type="ECO:0000256" key="4">
    <source>
        <dbReference type="PIRSR" id="PIRSR600407-2"/>
    </source>
</evidence>
<keyword evidence="4" id="KW-0067">ATP-binding</keyword>
<evidence type="ECO:0000256" key="5">
    <source>
        <dbReference type="RuleBase" id="RU003833"/>
    </source>
</evidence>
<dbReference type="EC" id="3.6.1.5" evidence="8"/>
<dbReference type="Gene3D" id="3.30.420.40">
    <property type="match status" value="1"/>
</dbReference>
<dbReference type="GO" id="GO:0004050">
    <property type="term" value="F:apyrase activity"/>
    <property type="evidence" value="ECO:0007669"/>
    <property type="project" value="UniProtKB-EC"/>
</dbReference>
<evidence type="ECO:0000256" key="7">
    <source>
        <dbReference type="SAM" id="Phobius"/>
    </source>
</evidence>
<sequence length="732" mass="79576">MSPLRCWSSPALRRYRMLVVATVLALCLLGALSWALYAEASPSLEDRAENDPAGDRRKYGVVIDAGSSGSRVMIYAWDDPALQQRENPAGNDSGERLLGLPAIERAGKQWTYKTSPGISSFADHPQRVGTEHIRPLLDFAQQHIPRRQISHTPVYLLATAGMRLLSRSHQSQILDKACSFARANYEFLLPDCQEGFQVVSGELEGLYGWVAVNYLMSGFATTGKDNHSFGFLDMGGASAQIAFEPAKAAAKLHQHDLAEVTLRSLDGTDFSHHVFVATFLGHGTNEARRRYVDILRARAIADGSSQLPVADDPCLAVGLTLPTTDSRAALRGTGHFADCVAATEPLLNNTACPIEPCLFAGVHAPEIDFGTQRFVGVSEYWYASHDYLGLGGMWDVEKFEAQASRFCQLPWAEAIQKHQLSNDGSSDSAVIARLQMQCFKAAWLVNVLHKGFGVPRGMSTPGVAGKVAHPAPFQSVNQVGDVEVSWTLGALLLKVSRTIPANSRTLKTKSSPGIKLPDNLGVDEGAVELKDDSLWSPLQFVGIRRLLVLWSLQPTTARVIFVLVMLGACILLVGLLYWLISATRYRRLRRPIGSGAPSPIPMEPLIVSGTRHYPPLSPSQLGLAESQYPAHDRAREYEKTLKAELRRTPSMFVMDLFSRPLLSGDTTASLPSSPAGDYASDQHQSPLHFHRSLSSAVAAEMSPISRSSSVVNLSSPSRRRGGGVGDITGSSD</sequence>
<evidence type="ECO:0000256" key="3">
    <source>
        <dbReference type="PIRSR" id="PIRSR600407-1"/>
    </source>
</evidence>
<keyword evidence="7" id="KW-1133">Transmembrane helix</keyword>
<evidence type="ECO:0000256" key="2">
    <source>
        <dbReference type="ARBA" id="ARBA00022801"/>
    </source>
</evidence>
<reference evidence="8" key="1">
    <citation type="submission" date="2022-07" db="EMBL/GenBank/DDBJ databases">
        <title>Phylogenomic reconstructions and comparative analyses of Kickxellomycotina fungi.</title>
        <authorList>
            <person name="Reynolds N.K."/>
            <person name="Stajich J.E."/>
            <person name="Barry K."/>
            <person name="Grigoriev I.V."/>
            <person name="Crous P."/>
            <person name="Smith M.E."/>
        </authorList>
    </citation>
    <scope>NUCLEOTIDE SEQUENCE</scope>
    <source>
        <strain evidence="8">RSA 476</strain>
    </source>
</reference>
<evidence type="ECO:0000256" key="1">
    <source>
        <dbReference type="ARBA" id="ARBA00009283"/>
    </source>
</evidence>
<dbReference type="InterPro" id="IPR000407">
    <property type="entry name" value="GDA1_CD39_NTPase"/>
</dbReference>
<comment type="similarity">
    <text evidence="1 5">Belongs to the GDA1/CD39 NTPase family.</text>
</comment>
<dbReference type="Pfam" id="PF01150">
    <property type="entry name" value="GDA1_CD39"/>
    <property type="match status" value="1"/>
</dbReference>
<dbReference type="Proteomes" id="UP001140074">
    <property type="component" value="Unassembled WGS sequence"/>
</dbReference>
<dbReference type="GO" id="GO:0017111">
    <property type="term" value="F:ribonucleoside triphosphate phosphatase activity"/>
    <property type="evidence" value="ECO:0007669"/>
    <property type="project" value="TreeGrafter"/>
</dbReference>
<feature type="compositionally biased region" description="Low complexity" evidence="6">
    <location>
        <begin position="702"/>
        <end position="716"/>
    </location>
</feature>
<dbReference type="EMBL" id="JANBUY010000010">
    <property type="protein sequence ID" value="KAJ2867874.1"/>
    <property type="molecule type" value="Genomic_DNA"/>
</dbReference>
<evidence type="ECO:0000256" key="6">
    <source>
        <dbReference type="SAM" id="MobiDB-lite"/>
    </source>
</evidence>
<dbReference type="GO" id="GO:0016020">
    <property type="term" value="C:membrane"/>
    <property type="evidence" value="ECO:0007669"/>
    <property type="project" value="TreeGrafter"/>
</dbReference>
<feature type="binding site" evidence="4">
    <location>
        <begin position="236"/>
        <end position="240"/>
    </location>
    <ligand>
        <name>ATP</name>
        <dbReference type="ChEBI" id="CHEBI:30616"/>
    </ligand>
</feature>
<organism evidence="8 9">
    <name type="scientific">Coemansia aciculifera</name>
    <dbReference type="NCBI Taxonomy" id="417176"/>
    <lineage>
        <taxon>Eukaryota</taxon>
        <taxon>Fungi</taxon>
        <taxon>Fungi incertae sedis</taxon>
        <taxon>Zoopagomycota</taxon>
        <taxon>Kickxellomycotina</taxon>
        <taxon>Kickxellomycetes</taxon>
        <taxon>Kickxellales</taxon>
        <taxon>Kickxellaceae</taxon>
        <taxon>Coemansia</taxon>
    </lineage>
</organism>
<keyword evidence="7" id="KW-0472">Membrane</keyword>
<dbReference type="GO" id="GO:0005794">
    <property type="term" value="C:Golgi apparatus"/>
    <property type="evidence" value="ECO:0007669"/>
    <property type="project" value="TreeGrafter"/>
</dbReference>
<dbReference type="Gene3D" id="3.30.420.150">
    <property type="entry name" value="Exopolyphosphatase. Domain 2"/>
    <property type="match status" value="1"/>
</dbReference>
<protein>
    <submittedName>
        <fullName evidence="8">Golgi apyrase</fullName>
        <ecNumber evidence="8">3.6.1.5</ecNumber>
    </submittedName>
</protein>
<proteinExistence type="inferred from homology"/>
<evidence type="ECO:0000313" key="9">
    <source>
        <dbReference type="Proteomes" id="UP001140074"/>
    </source>
</evidence>
<dbReference type="GO" id="GO:0046036">
    <property type="term" value="P:CTP metabolic process"/>
    <property type="evidence" value="ECO:0007669"/>
    <property type="project" value="TreeGrafter"/>
</dbReference>
<dbReference type="GO" id="GO:0004382">
    <property type="term" value="F:GDP phosphatase activity"/>
    <property type="evidence" value="ECO:0007669"/>
    <property type="project" value="TreeGrafter"/>
</dbReference>
<gene>
    <name evidence="8" type="primary">YND1</name>
    <name evidence="8" type="ORF">GGH94_000542</name>
</gene>
<dbReference type="PANTHER" id="PTHR11782">
    <property type="entry name" value="ADENOSINE/GUANOSINE DIPHOSPHATASE"/>
    <property type="match status" value="1"/>
</dbReference>
<dbReference type="AlphaFoldDB" id="A0A9W8M8I7"/>
<dbReference type="GO" id="GO:0006256">
    <property type="term" value="P:UDP catabolic process"/>
    <property type="evidence" value="ECO:0007669"/>
    <property type="project" value="TreeGrafter"/>
</dbReference>
<dbReference type="PROSITE" id="PS01238">
    <property type="entry name" value="GDA1_CD39_NTPASE"/>
    <property type="match status" value="1"/>
</dbReference>
<feature type="transmembrane region" description="Helical" evidence="7">
    <location>
        <begin position="559"/>
        <end position="580"/>
    </location>
</feature>
<feature type="region of interest" description="Disordered" evidence="6">
    <location>
        <begin position="667"/>
        <end position="732"/>
    </location>
</feature>
<keyword evidence="7" id="KW-0812">Transmembrane</keyword>
<dbReference type="PANTHER" id="PTHR11782:SF121">
    <property type="entry name" value="NUCLEOSIDE-DIPHOSPHATASE MIG-23"/>
    <property type="match status" value="1"/>
</dbReference>
<evidence type="ECO:0000313" key="8">
    <source>
        <dbReference type="EMBL" id="KAJ2867874.1"/>
    </source>
</evidence>
<keyword evidence="9" id="KW-1185">Reference proteome</keyword>
<dbReference type="GO" id="GO:0045134">
    <property type="term" value="F:UDP phosphatase activity"/>
    <property type="evidence" value="ECO:0007669"/>
    <property type="project" value="TreeGrafter"/>
</dbReference>
<dbReference type="CDD" id="cd24039">
    <property type="entry name" value="ASKHA_NBD_YND1-like"/>
    <property type="match status" value="1"/>
</dbReference>
<accession>A0A9W8M8I7</accession>
<keyword evidence="4" id="KW-0547">Nucleotide-binding</keyword>
<dbReference type="GO" id="GO:0005524">
    <property type="term" value="F:ATP binding"/>
    <property type="evidence" value="ECO:0007669"/>
    <property type="project" value="UniProtKB-KW"/>
</dbReference>
<comment type="caution">
    <text evidence="8">The sequence shown here is derived from an EMBL/GenBank/DDBJ whole genome shotgun (WGS) entry which is preliminary data.</text>
</comment>
<name>A0A9W8M8I7_9FUNG</name>